<reference evidence="1" key="1">
    <citation type="submission" date="2005-01" db="EMBL/GenBank/DDBJ databases">
        <authorList>
            <person name="Han Z."/>
        </authorList>
    </citation>
    <scope>NUCLEOTIDE SEQUENCE</scope>
</reference>
<dbReference type="AlphaFoldDB" id="Q5BQW8"/>
<accession>Q5BQW8</accession>
<evidence type="ECO:0000313" key="1">
    <source>
        <dbReference type="EMBL" id="AAX31068.1"/>
    </source>
</evidence>
<proteinExistence type="evidence at transcript level"/>
<organism evidence="1">
    <name type="scientific">Schistosoma japonicum</name>
    <name type="common">Blood fluke</name>
    <dbReference type="NCBI Taxonomy" id="6182"/>
    <lineage>
        <taxon>Eukaryota</taxon>
        <taxon>Metazoa</taxon>
        <taxon>Spiralia</taxon>
        <taxon>Lophotrochozoa</taxon>
        <taxon>Platyhelminthes</taxon>
        <taxon>Trematoda</taxon>
        <taxon>Digenea</taxon>
        <taxon>Strigeidida</taxon>
        <taxon>Schistosomatoidea</taxon>
        <taxon>Schistosomatidae</taxon>
        <taxon>Schistosoma</taxon>
    </lineage>
</organism>
<reference evidence="1" key="2">
    <citation type="journal article" date="2006" name="PLoS Pathog.">
        <title>New perspectives on host-parasite interplay by comparative transcriptomic and proteomic analyses of Schistosoma japonicum.</title>
        <authorList>
            <person name="Liu F."/>
            <person name="Lu J."/>
            <person name="Hu W."/>
            <person name="Wang S.Y."/>
            <person name="Cui S.J."/>
            <person name="Chi M."/>
            <person name="Yan Q."/>
            <person name="Wang X.R."/>
            <person name="Song H.D."/>
            <person name="Xu X.N."/>
            <person name="Wang J.J."/>
            <person name="Zhang X.L."/>
            <person name="Zhang X."/>
            <person name="Wang Z.Q."/>
            <person name="Xue C.L."/>
            <person name="Brindley P.J."/>
            <person name="McManus D.P."/>
            <person name="Yang P.Y."/>
            <person name="Feng Z."/>
            <person name="Chen Z."/>
            <person name="Han Z.G."/>
        </authorList>
    </citation>
    <scope>NUCLEOTIDE SEQUENCE</scope>
</reference>
<name>Q5BQW8_SCHJA</name>
<protein>
    <submittedName>
        <fullName evidence="1">SJCHGC09780 protein</fullName>
    </submittedName>
</protein>
<dbReference type="EMBL" id="AY915847">
    <property type="protein sequence ID" value="AAX31068.1"/>
    <property type="molecule type" value="mRNA"/>
</dbReference>
<sequence length="75" mass="8784">MFQVVHGICRKLLLFKVICILAKIRENHIIDRYFNKIPSFKAVKLILNSENLKNTYKQIVVILSTPTRMNGDFFS</sequence>